<protein>
    <submittedName>
        <fullName evidence="2">Secernin-3</fullName>
    </submittedName>
</protein>
<keyword evidence="3" id="KW-1185">Reference proteome</keyword>
<comment type="similarity">
    <text evidence="1">Belongs to the peptidase C69 family. Secernin subfamily.</text>
</comment>
<dbReference type="InterPro" id="IPR005322">
    <property type="entry name" value="Peptidase_C69"/>
</dbReference>
<gene>
    <name evidence="2" type="ORF">SEMRO_203_G085630.1</name>
</gene>
<dbReference type="PANTHER" id="PTHR12994">
    <property type="entry name" value="SECERNIN"/>
    <property type="match status" value="1"/>
</dbReference>
<dbReference type="AlphaFoldDB" id="A0A9N8DPS8"/>
<proteinExistence type="inferred from homology"/>
<dbReference type="EMBL" id="CAICTM010000202">
    <property type="protein sequence ID" value="CAB9504629.1"/>
    <property type="molecule type" value="Genomic_DNA"/>
</dbReference>
<dbReference type="Pfam" id="PF03577">
    <property type="entry name" value="Peptidase_C69"/>
    <property type="match status" value="1"/>
</dbReference>
<comment type="caution">
    <text evidence="2">The sequence shown here is derived from an EMBL/GenBank/DDBJ whole genome shotgun (WGS) entry which is preliminary data.</text>
</comment>
<sequence length="339" mass="37101">MAQHQPKQRRGKPVGCDTFVAFPPATPEGIIVFGKNSDRPSGEGQSIRRYESKTYQDDTSSQCQCTYISIPQVAKTHAVLLSQIDWMWGAEMGANEHGVVIGNEAVWTQDLASGQPEHLLGMDLVRLGLERGSSAKEAMQVITTLLETHGQGGACAEDDPSFTYHNSYLIVDPTEAWVLETSGKHWVAEKVTTGVRNISNCLSIRSKFDLTSKGIEDYARQKGYWKETGSFDFTQAFCAGSVQEETSDPRFCGGKRLLERHAGKGTMNKNAMIAILRDHPSGVCMHGGGFETTSSWVSEINMGKDGGVDGVAARHWVTGKPHPCKSDFFEECVVPPNNP</sequence>
<name>A0A9N8DPS8_9STRA</name>
<dbReference type="Proteomes" id="UP001153069">
    <property type="component" value="Unassembled WGS sequence"/>
</dbReference>
<dbReference type="OrthoDB" id="5175656at2759"/>
<dbReference type="GO" id="GO:0016805">
    <property type="term" value="F:dipeptidase activity"/>
    <property type="evidence" value="ECO:0007669"/>
    <property type="project" value="InterPro"/>
</dbReference>
<dbReference type="PANTHER" id="PTHR12994:SF17">
    <property type="entry name" value="LD30995P"/>
    <property type="match status" value="1"/>
</dbReference>
<reference evidence="2" key="1">
    <citation type="submission" date="2020-06" db="EMBL/GenBank/DDBJ databases">
        <authorList>
            <consortium name="Plant Systems Biology data submission"/>
        </authorList>
    </citation>
    <scope>NUCLEOTIDE SEQUENCE</scope>
    <source>
        <strain evidence="2">D6</strain>
    </source>
</reference>
<evidence type="ECO:0000313" key="3">
    <source>
        <dbReference type="Proteomes" id="UP001153069"/>
    </source>
</evidence>
<accession>A0A9N8DPS8</accession>
<organism evidence="2 3">
    <name type="scientific">Seminavis robusta</name>
    <dbReference type="NCBI Taxonomy" id="568900"/>
    <lineage>
        <taxon>Eukaryota</taxon>
        <taxon>Sar</taxon>
        <taxon>Stramenopiles</taxon>
        <taxon>Ochrophyta</taxon>
        <taxon>Bacillariophyta</taxon>
        <taxon>Bacillariophyceae</taxon>
        <taxon>Bacillariophycidae</taxon>
        <taxon>Naviculales</taxon>
        <taxon>Naviculaceae</taxon>
        <taxon>Seminavis</taxon>
    </lineage>
</organism>
<evidence type="ECO:0000313" key="2">
    <source>
        <dbReference type="EMBL" id="CAB9504629.1"/>
    </source>
</evidence>
<dbReference type="GO" id="GO:0006508">
    <property type="term" value="P:proteolysis"/>
    <property type="evidence" value="ECO:0007669"/>
    <property type="project" value="InterPro"/>
</dbReference>
<dbReference type="Gene3D" id="3.60.60.10">
    <property type="entry name" value="Penicillin V Acylase, Chain A"/>
    <property type="match status" value="1"/>
</dbReference>
<evidence type="ECO:0000256" key="1">
    <source>
        <dbReference type="ARBA" id="ARBA00005705"/>
    </source>
</evidence>
<dbReference type="GO" id="GO:0070004">
    <property type="term" value="F:cysteine-type exopeptidase activity"/>
    <property type="evidence" value="ECO:0007669"/>
    <property type="project" value="InterPro"/>
</dbReference>